<sequence>DKLIFDLAVKQQGLESVKARMFDPLKDLTFGGMLTGARMEFAGTSEGKYVLTNYKAWKLRSKKPATSHELKVFLHTAKAPSPKKWKKQLKELAAASRPTSAEAFQKNLAWWRQFWDRSHIFLNPDKPAENDTVWQIGRNYQLFRYMLGCNAYGEYPTKFNGGLFTYDPVLVVERRKHTPDWRAWGGGSFTAQNQRLVYWPMLKSGDFDMMPSQFDFYRRALPNATLRV</sequence>
<dbReference type="EMBL" id="BART01033571">
    <property type="protein sequence ID" value="GAH08772.1"/>
    <property type="molecule type" value="Genomic_DNA"/>
</dbReference>
<comment type="caution">
    <text evidence="2">The sequence shown here is derived from an EMBL/GenBank/DDBJ whole genome shotgun (WGS) entry which is preliminary data.</text>
</comment>
<dbReference type="InterPro" id="IPR012341">
    <property type="entry name" value="6hp_glycosidase-like_sf"/>
</dbReference>
<protein>
    <recommendedName>
        <fullName evidence="1">DUF5703 domain-containing protein</fullName>
    </recommendedName>
</protein>
<dbReference type="GO" id="GO:0005975">
    <property type="term" value="P:carbohydrate metabolic process"/>
    <property type="evidence" value="ECO:0007669"/>
    <property type="project" value="InterPro"/>
</dbReference>
<dbReference type="SUPFAM" id="SSF48208">
    <property type="entry name" value="Six-hairpin glycosidases"/>
    <property type="match status" value="1"/>
</dbReference>
<evidence type="ECO:0000259" key="1">
    <source>
        <dbReference type="Pfam" id="PF18961"/>
    </source>
</evidence>
<gene>
    <name evidence="2" type="ORF">S01H4_57638</name>
</gene>
<accession>X1CM01</accession>
<dbReference type="AlphaFoldDB" id="X1CM01"/>
<feature type="non-terminal residue" evidence="2">
    <location>
        <position position="1"/>
    </location>
</feature>
<feature type="domain" description="DUF5703" evidence="1">
    <location>
        <begin position="2"/>
        <end position="120"/>
    </location>
</feature>
<dbReference type="Pfam" id="PF18961">
    <property type="entry name" value="DUF5703_N"/>
    <property type="match status" value="1"/>
</dbReference>
<evidence type="ECO:0000313" key="2">
    <source>
        <dbReference type="EMBL" id="GAH08772.1"/>
    </source>
</evidence>
<dbReference type="InterPro" id="IPR043757">
    <property type="entry name" value="DUF5703_N"/>
</dbReference>
<dbReference type="InterPro" id="IPR008928">
    <property type="entry name" value="6-hairpin_glycosidase_sf"/>
</dbReference>
<proteinExistence type="predicted"/>
<feature type="non-terminal residue" evidence="2">
    <location>
        <position position="228"/>
    </location>
</feature>
<organism evidence="2">
    <name type="scientific">marine sediment metagenome</name>
    <dbReference type="NCBI Taxonomy" id="412755"/>
    <lineage>
        <taxon>unclassified sequences</taxon>
        <taxon>metagenomes</taxon>
        <taxon>ecological metagenomes</taxon>
    </lineage>
</organism>
<reference evidence="2" key="1">
    <citation type="journal article" date="2014" name="Front. Microbiol.">
        <title>High frequency of phylogenetically diverse reductive dehalogenase-homologous genes in deep subseafloor sedimentary metagenomes.</title>
        <authorList>
            <person name="Kawai M."/>
            <person name="Futagami T."/>
            <person name="Toyoda A."/>
            <person name="Takaki Y."/>
            <person name="Nishi S."/>
            <person name="Hori S."/>
            <person name="Arai W."/>
            <person name="Tsubouchi T."/>
            <person name="Morono Y."/>
            <person name="Uchiyama I."/>
            <person name="Ito T."/>
            <person name="Fujiyama A."/>
            <person name="Inagaki F."/>
            <person name="Takami H."/>
        </authorList>
    </citation>
    <scope>NUCLEOTIDE SEQUENCE</scope>
    <source>
        <strain evidence="2">Expedition CK06-06</strain>
    </source>
</reference>
<dbReference type="Gene3D" id="1.50.10.10">
    <property type="match status" value="1"/>
</dbReference>
<name>X1CM01_9ZZZZ</name>